<evidence type="ECO:0000313" key="4">
    <source>
        <dbReference type="EMBL" id="NIA70899.1"/>
    </source>
</evidence>
<feature type="domain" description="Multidrug resistance protein MdtA-like barrel-sandwich hybrid" evidence="2">
    <location>
        <begin position="73"/>
        <end position="199"/>
    </location>
</feature>
<comment type="caution">
    <text evidence="4">The sequence shown here is derived from an EMBL/GenBank/DDBJ whole genome shotgun (WGS) entry which is preliminary data.</text>
</comment>
<comment type="similarity">
    <text evidence="1">Belongs to the membrane fusion protein (MFP) (TC 8.A.1) family.</text>
</comment>
<evidence type="ECO:0000259" key="2">
    <source>
        <dbReference type="Pfam" id="PF25917"/>
    </source>
</evidence>
<dbReference type="InterPro" id="IPR058625">
    <property type="entry name" value="MdtA-like_BSH"/>
</dbReference>
<reference evidence="4" key="1">
    <citation type="submission" date="2020-03" db="EMBL/GenBank/DDBJ databases">
        <title>Genome of Pelagibius litoralis DSM 21314T.</title>
        <authorList>
            <person name="Wang G."/>
        </authorList>
    </citation>
    <scope>NUCLEOTIDE SEQUENCE</scope>
    <source>
        <strain evidence="4">DSM 21314</strain>
    </source>
</reference>
<dbReference type="RefSeq" id="WP_167227979.1">
    <property type="nucleotide sequence ID" value="NZ_JAAQPH010000017.1"/>
</dbReference>
<dbReference type="InterPro" id="IPR058792">
    <property type="entry name" value="Beta-barrel_RND_2"/>
</dbReference>
<keyword evidence="5" id="KW-1185">Reference proteome</keyword>
<evidence type="ECO:0000313" key="5">
    <source>
        <dbReference type="Proteomes" id="UP000761264"/>
    </source>
</evidence>
<proteinExistence type="inferred from homology"/>
<dbReference type="PANTHER" id="PTHR30469">
    <property type="entry name" value="MULTIDRUG RESISTANCE PROTEIN MDTA"/>
    <property type="match status" value="1"/>
</dbReference>
<protein>
    <submittedName>
        <fullName evidence="4">Efflux RND transporter periplasmic adaptor subunit</fullName>
    </submittedName>
</protein>
<dbReference type="Pfam" id="PF25917">
    <property type="entry name" value="BSH_RND"/>
    <property type="match status" value="1"/>
</dbReference>
<dbReference type="GO" id="GO:1990281">
    <property type="term" value="C:efflux pump complex"/>
    <property type="evidence" value="ECO:0007669"/>
    <property type="project" value="TreeGrafter"/>
</dbReference>
<evidence type="ECO:0000256" key="1">
    <source>
        <dbReference type="ARBA" id="ARBA00009477"/>
    </source>
</evidence>
<dbReference type="Proteomes" id="UP000761264">
    <property type="component" value="Unassembled WGS sequence"/>
</dbReference>
<feature type="domain" description="CusB-like beta-barrel" evidence="3">
    <location>
        <begin position="207"/>
        <end position="276"/>
    </location>
</feature>
<dbReference type="Gene3D" id="2.40.50.100">
    <property type="match status" value="1"/>
</dbReference>
<name>A0A967F0N0_9PROT</name>
<dbReference type="NCBIfam" id="TIGR01730">
    <property type="entry name" value="RND_mfp"/>
    <property type="match status" value="1"/>
</dbReference>
<organism evidence="4 5">
    <name type="scientific">Pelagibius litoralis</name>
    <dbReference type="NCBI Taxonomy" id="374515"/>
    <lineage>
        <taxon>Bacteria</taxon>
        <taxon>Pseudomonadati</taxon>
        <taxon>Pseudomonadota</taxon>
        <taxon>Alphaproteobacteria</taxon>
        <taxon>Rhodospirillales</taxon>
        <taxon>Rhodovibrionaceae</taxon>
        <taxon>Pelagibius</taxon>
    </lineage>
</organism>
<dbReference type="InterPro" id="IPR006143">
    <property type="entry name" value="RND_pump_MFP"/>
</dbReference>
<dbReference type="EMBL" id="JAAQPH010000017">
    <property type="protein sequence ID" value="NIA70899.1"/>
    <property type="molecule type" value="Genomic_DNA"/>
</dbReference>
<dbReference type="SUPFAM" id="SSF111369">
    <property type="entry name" value="HlyD-like secretion proteins"/>
    <property type="match status" value="1"/>
</dbReference>
<gene>
    <name evidence="4" type="ORF">HBA54_20060</name>
</gene>
<dbReference type="AlphaFoldDB" id="A0A967F0N0"/>
<evidence type="ECO:0000259" key="3">
    <source>
        <dbReference type="Pfam" id="PF25954"/>
    </source>
</evidence>
<dbReference type="GO" id="GO:0015562">
    <property type="term" value="F:efflux transmembrane transporter activity"/>
    <property type="evidence" value="ECO:0007669"/>
    <property type="project" value="TreeGrafter"/>
</dbReference>
<sequence length="367" mass="39575">MKRSFIFAILLAIAATAWILSGQLGESEAQPEAQKPPADLSALDKAPQVRVRASTAQRHAVIDLLRGRTEANRLVEIKSETNGRIIKLPVEQGSYVAAGDVIARLSSGDRNARLAEAKALRAQREIEYQADKKLAKKGFRAETQMAATKASLEAAEAAVKIAEVELAYTVIRAPFDGVVDDRMMEIGDFADIGDSLARLVELDPMLIVAQVNEREVQRLAVGNPGQARLMTGAVVDGTIRHISAVADPATRTFRVELEVPNPNGAISDGMTAEIALPLDDGEAHLVSPAILTLADEGIIGVKSVDENNRVVFHPVQIVDTDKQGIWVVGPPTEVMLITVGQEYVNAGDEVRPVDEQEIDARMRELGS</sequence>
<accession>A0A967F0N0</accession>
<dbReference type="Gene3D" id="1.10.287.470">
    <property type="entry name" value="Helix hairpin bin"/>
    <property type="match status" value="1"/>
</dbReference>
<dbReference type="PANTHER" id="PTHR30469:SF29">
    <property type="entry name" value="BLR2860 PROTEIN"/>
    <property type="match status" value="1"/>
</dbReference>
<dbReference type="Gene3D" id="2.40.30.170">
    <property type="match status" value="1"/>
</dbReference>
<dbReference type="Pfam" id="PF25954">
    <property type="entry name" value="Beta-barrel_RND_2"/>
    <property type="match status" value="1"/>
</dbReference>